<dbReference type="Pfam" id="PF02518">
    <property type="entry name" value="HATPase_c"/>
    <property type="match status" value="1"/>
</dbReference>
<evidence type="ECO:0000259" key="8">
    <source>
        <dbReference type="PROSITE" id="PS50110"/>
    </source>
</evidence>
<dbReference type="CDD" id="cd19920">
    <property type="entry name" value="REC_PA4781-like"/>
    <property type="match status" value="1"/>
</dbReference>
<dbReference type="InterPro" id="IPR011006">
    <property type="entry name" value="CheY-like_superfamily"/>
</dbReference>
<dbReference type="GO" id="GO:0000155">
    <property type="term" value="F:phosphorelay sensor kinase activity"/>
    <property type="evidence" value="ECO:0007669"/>
    <property type="project" value="InterPro"/>
</dbReference>
<keyword evidence="4" id="KW-0808">Transferase</keyword>
<evidence type="ECO:0000256" key="4">
    <source>
        <dbReference type="ARBA" id="ARBA00022679"/>
    </source>
</evidence>
<evidence type="ECO:0000256" key="6">
    <source>
        <dbReference type="PROSITE-ProRule" id="PRU00169"/>
    </source>
</evidence>
<dbReference type="InterPro" id="IPR005467">
    <property type="entry name" value="His_kinase_dom"/>
</dbReference>
<evidence type="ECO:0000256" key="2">
    <source>
        <dbReference type="ARBA" id="ARBA00012438"/>
    </source>
</evidence>
<keyword evidence="5" id="KW-0418">Kinase</keyword>
<dbReference type="SMART" id="SM00387">
    <property type="entry name" value="HATPase_c"/>
    <property type="match status" value="1"/>
</dbReference>
<dbReference type="SUPFAM" id="SSF47384">
    <property type="entry name" value="Homodimeric domain of signal transducing histidine kinase"/>
    <property type="match status" value="1"/>
</dbReference>
<feature type="modified residue" description="4-aspartylphosphate" evidence="6">
    <location>
        <position position="57"/>
    </location>
</feature>
<dbReference type="SMART" id="SM00388">
    <property type="entry name" value="HisKA"/>
    <property type="match status" value="1"/>
</dbReference>
<sequence length="380" mass="43037">MVDNSEISILVVDDTPGNLKILSGMLQAWGFRVQAAKSGELALKLALNQPPHMVLLDIDMPDMNGYEVCSRMKQSHALKEVPVIFISALTETMDKVRAFSCGGIDYITKPFQPDEVRVRVSTHLKIQDQKRQLNENYKKLKKMENLRDNLVHMIAHDMRSPLTCIVSSLQLFEMQVGNKINSSEKEDLARAIQSSIKLNEMISSMLDLSRMENNEMPVKISDFRIDDIIEQAIDSMMIPRQRLNLQYKLQSRPFQVVCDHELTRRVIINLLSNARKHSSEDQSITIDTIMGADGNIVLCVRDSGPGIPEEFHQHIFTKFGQIETRPRNSAYSTGLGLAFCKMAVEIQGGQIGVESRINEGSTFWFTLPAAEKMMNHESLR</sequence>
<dbReference type="Gene3D" id="3.40.50.2300">
    <property type="match status" value="1"/>
</dbReference>
<dbReference type="Pfam" id="PF00072">
    <property type="entry name" value="Response_reg"/>
    <property type="match status" value="1"/>
</dbReference>
<dbReference type="PANTHER" id="PTHR43047:SF72">
    <property type="entry name" value="OSMOSENSING HISTIDINE PROTEIN KINASE SLN1"/>
    <property type="match status" value="1"/>
</dbReference>
<comment type="caution">
    <text evidence="9">The sequence shown here is derived from an EMBL/GenBank/DDBJ whole genome shotgun (WGS) entry which is preliminary data.</text>
</comment>
<dbReference type="InterPro" id="IPR004358">
    <property type="entry name" value="Sig_transdc_His_kin-like_C"/>
</dbReference>
<feature type="domain" description="Response regulatory" evidence="8">
    <location>
        <begin position="8"/>
        <end position="124"/>
    </location>
</feature>
<dbReference type="PROSITE" id="PS50109">
    <property type="entry name" value="HIS_KIN"/>
    <property type="match status" value="1"/>
</dbReference>
<comment type="catalytic activity">
    <reaction evidence="1">
        <text>ATP + protein L-histidine = ADP + protein N-phospho-L-histidine.</text>
        <dbReference type="EC" id="2.7.13.3"/>
    </reaction>
</comment>
<dbReference type="EMBL" id="PGXC01000016">
    <property type="protein sequence ID" value="PKK89537.1"/>
    <property type="molecule type" value="Genomic_DNA"/>
</dbReference>
<dbReference type="Gene3D" id="3.30.565.10">
    <property type="entry name" value="Histidine kinase-like ATPase, C-terminal domain"/>
    <property type="match status" value="1"/>
</dbReference>
<dbReference type="PANTHER" id="PTHR43047">
    <property type="entry name" value="TWO-COMPONENT HISTIDINE PROTEIN KINASE"/>
    <property type="match status" value="1"/>
</dbReference>
<dbReference type="SUPFAM" id="SSF55874">
    <property type="entry name" value="ATPase domain of HSP90 chaperone/DNA topoisomerase II/histidine kinase"/>
    <property type="match status" value="1"/>
</dbReference>
<name>A0A2N1PMI3_9BACT</name>
<evidence type="ECO:0000256" key="3">
    <source>
        <dbReference type="ARBA" id="ARBA00022553"/>
    </source>
</evidence>
<dbReference type="InterPro" id="IPR036097">
    <property type="entry name" value="HisK_dim/P_sf"/>
</dbReference>
<keyword evidence="3 6" id="KW-0597">Phosphoprotein</keyword>
<protein>
    <recommendedName>
        <fullName evidence="2">histidine kinase</fullName>
        <ecNumber evidence="2">2.7.13.3</ecNumber>
    </recommendedName>
</protein>
<dbReference type="PROSITE" id="PS50110">
    <property type="entry name" value="RESPONSE_REGULATORY"/>
    <property type="match status" value="1"/>
</dbReference>
<dbReference type="SUPFAM" id="SSF52172">
    <property type="entry name" value="CheY-like"/>
    <property type="match status" value="1"/>
</dbReference>
<gene>
    <name evidence="9" type="ORF">CVV64_14105</name>
</gene>
<dbReference type="InterPro" id="IPR003594">
    <property type="entry name" value="HATPase_dom"/>
</dbReference>
<dbReference type="Pfam" id="PF00512">
    <property type="entry name" value="HisKA"/>
    <property type="match status" value="1"/>
</dbReference>
<accession>A0A2N1PMI3</accession>
<evidence type="ECO:0000313" key="10">
    <source>
        <dbReference type="Proteomes" id="UP000233256"/>
    </source>
</evidence>
<dbReference type="InterPro" id="IPR001789">
    <property type="entry name" value="Sig_transdc_resp-reg_receiver"/>
</dbReference>
<reference evidence="9 10" key="1">
    <citation type="journal article" date="2017" name="ISME J.">
        <title>Potential for microbial H2 and metal transformations associated with novel bacteria and archaea in deep terrestrial subsurface sediments.</title>
        <authorList>
            <person name="Hernsdorf A.W."/>
            <person name="Amano Y."/>
            <person name="Miyakawa K."/>
            <person name="Ise K."/>
            <person name="Suzuki Y."/>
            <person name="Anantharaman K."/>
            <person name="Probst A."/>
            <person name="Burstein D."/>
            <person name="Thomas B.C."/>
            <person name="Banfield J.F."/>
        </authorList>
    </citation>
    <scope>NUCLEOTIDE SEQUENCE [LARGE SCALE GENOMIC DNA]</scope>
    <source>
        <strain evidence="9">HGW-Wallbacteria-1</strain>
    </source>
</reference>
<feature type="domain" description="Histidine kinase" evidence="7">
    <location>
        <begin position="153"/>
        <end position="371"/>
    </location>
</feature>
<dbReference type="EC" id="2.7.13.3" evidence="2"/>
<dbReference type="InterPro" id="IPR036890">
    <property type="entry name" value="HATPase_C_sf"/>
</dbReference>
<evidence type="ECO:0000313" key="9">
    <source>
        <dbReference type="EMBL" id="PKK89537.1"/>
    </source>
</evidence>
<dbReference type="Gene3D" id="1.10.287.130">
    <property type="match status" value="1"/>
</dbReference>
<dbReference type="Proteomes" id="UP000233256">
    <property type="component" value="Unassembled WGS sequence"/>
</dbReference>
<dbReference type="PRINTS" id="PR00344">
    <property type="entry name" value="BCTRLSENSOR"/>
</dbReference>
<dbReference type="AlphaFoldDB" id="A0A2N1PMI3"/>
<dbReference type="InterPro" id="IPR003661">
    <property type="entry name" value="HisK_dim/P_dom"/>
</dbReference>
<dbReference type="SMART" id="SM00448">
    <property type="entry name" value="REC"/>
    <property type="match status" value="1"/>
</dbReference>
<evidence type="ECO:0000256" key="5">
    <source>
        <dbReference type="ARBA" id="ARBA00022777"/>
    </source>
</evidence>
<organism evidence="9 10">
    <name type="scientific">Candidatus Wallbacteria bacterium HGW-Wallbacteria-1</name>
    <dbReference type="NCBI Taxonomy" id="2013854"/>
    <lineage>
        <taxon>Bacteria</taxon>
        <taxon>Candidatus Walliibacteriota</taxon>
    </lineage>
</organism>
<evidence type="ECO:0000256" key="1">
    <source>
        <dbReference type="ARBA" id="ARBA00000085"/>
    </source>
</evidence>
<dbReference type="CDD" id="cd00082">
    <property type="entry name" value="HisKA"/>
    <property type="match status" value="1"/>
</dbReference>
<evidence type="ECO:0000259" key="7">
    <source>
        <dbReference type="PROSITE" id="PS50109"/>
    </source>
</evidence>
<proteinExistence type="predicted"/>